<dbReference type="AlphaFoldDB" id="A0A645E7V5"/>
<accession>A0A645E7V5</accession>
<protein>
    <submittedName>
        <fullName evidence="1">Uncharacterized protein</fullName>
    </submittedName>
</protein>
<dbReference type="EMBL" id="VSSQ01043780">
    <property type="protein sequence ID" value="MPM97509.1"/>
    <property type="molecule type" value="Genomic_DNA"/>
</dbReference>
<proteinExistence type="predicted"/>
<sequence>MDIGYQSGTSENDNVALKEGIIQVFGKEIPCSSDVVDKNPFPMPLIIIGIGKYIGEWCIFFR</sequence>
<reference evidence="1" key="1">
    <citation type="submission" date="2019-08" db="EMBL/GenBank/DDBJ databases">
        <authorList>
            <person name="Kucharzyk K."/>
            <person name="Murdoch R.W."/>
            <person name="Higgins S."/>
            <person name="Loffler F."/>
        </authorList>
    </citation>
    <scope>NUCLEOTIDE SEQUENCE</scope>
</reference>
<evidence type="ECO:0000313" key="1">
    <source>
        <dbReference type="EMBL" id="MPM97509.1"/>
    </source>
</evidence>
<organism evidence="1">
    <name type="scientific">bioreactor metagenome</name>
    <dbReference type="NCBI Taxonomy" id="1076179"/>
    <lineage>
        <taxon>unclassified sequences</taxon>
        <taxon>metagenomes</taxon>
        <taxon>ecological metagenomes</taxon>
    </lineage>
</organism>
<comment type="caution">
    <text evidence="1">The sequence shown here is derived from an EMBL/GenBank/DDBJ whole genome shotgun (WGS) entry which is preliminary data.</text>
</comment>
<name>A0A645E7V5_9ZZZZ</name>
<gene>
    <name evidence="1" type="ORF">SDC9_144682</name>
</gene>